<gene>
    <name evidence="3" type="ORF">H1R20_g4150</name>
</gene>
<accession>A0A9W8JBQ7</accession>
<dbReference type="OrthoDB" id="3051637at2759"/>
<comment type="caution">
    <text evidence="3">The sequence shown here is derived from an EMBL/GenBank/DDBJ whole genome shotgun (WGS) entry which is preliminary data.</text>
</comment>
<evidence type="ECO:0000256" key="1">
    <source>
        <dbReference type="SAM" id="MobiDB-lite"/>
    </source>
</evidence>
<feature type="chain" id="PRO_5040995306" description="Ser-Thr-rich glycosyl-phosphatidyl-inositol-anchored membrane family-domain-containing protein" evidence="2">
    <location>
        <begin position="21"/>
        <end position="253"/>
    </location>
</feature>
<sequence>MKFFSFAAIALACFLTTVSARIQLAAPVNPVPGGKYTVTWTHDASDPAEFVLQLQLASDSWALGQFWYFTKTKDNKLDVIFQNTDPYSLNTRSTYRLTARNQSNVDQILGRSPDFKFVRYSVTPTSTTVTTSASTTTRSTTSAKPTTTSKSITSSTTTTVKSSSASTVTSSTSSKPVTTFTASNGTTQQTSQTTLELQPMTTTTSPGAEQTTPAPGGDGVLGNNTNAASVSGGAVHVGAVATVLIVGLVSSFV</sequence>
<evidence type="ECO:0000313" key="3">
    <source>
        <dbReference type="EMBL" id="KAJ2932936.1"/>
    </source>
</evidence>
<evidence type="ECO:0008006" key="5">
    <source>
        <dbReference type="Google" id="ProtNLM"/>
    </source>
</evidence>
<dbReference type="EMBL" id="JANBPK010000755">
    <property type="protein sequence ID" value="KAJ2932936.1"/>
    <property type="molecule type" value="Genomic_DNA"/>
</dbReference>
<feature type="compositionally biased region" description="Low complexity" evidence="1">
    <location>
        <begin position="186"/>
        <end position="204"/>
    </location>
</feature>
<name>A0A9W8JBQ7_9AGAR</name>
<keyword evidence="4" id="KW-1185">Reference proteome</keyword>
<proteinExistence type="predicted"/>
<dbReference type="AlphaFoldDB" id="A0A9W8JBQ7"/>
<dbReference type="Proteomes" id="UP001140091">
    <property type="component" value="Unassembled WGS sequence"/>
</dbReference>
<feature type="signal peptide" evidence="2">
    <location>
        <begin position="1"/>
        <end position="20"/>
    </location>
</feature>
<feature type="region of interest" description="Disordered" evidence="1">
    <location>
        <begin position="128"/>
        <end position="216"/>
    </location>
</feature>
<organism evidence="3 4">
    <name type="scientific">Candolleomyces eurysporus</name>
    <dbReference type="NCBI Taxonomy" id="2828524"/>
    <lineage>
        <taxon>Eukaryota</taxon>
        <taxon>Fungi</taxon>
        <taxon>Dikarya</taxon>
        <taxon>Basidiomycota</taxon>
        <taxon>Agaricomycotina</taxon>
        <taxon>Agaricomycetes</taxon>
        <taxon>Agaricomycetidae</taxon>
        <taxon>Agaricales</taxon>
        <taxon>Agaricineae</taxon>
        <taxon>Psathyrellaceae</taxon>
        <taxon>Candolleomyces</taxon>
    </lineage>
</organism>
<evidence type="ECO:0000256" key="2">
    <source>
        <dbReference type="SAM" id="SignalP"/>
    </source>
</evidence>
<feature type="compositionally biased region" description="Low complexity" evidence="1">
    <location>
        <begin position="128"/>
        <end position="179"/>
    </location>
</feature>
<keyword evidence="2" id="KW-0732">Signal</keyword>
<feature type="non-terminal residue" evidence="3">
    <location>
        <position position="253"/>
    </location>
</feature>
<evidence type="ECO:0000313" key="4">
    <source>
        <dbReference type="Proteomes" id="UP001140091"/>
    </source>
</evidence>
<reference evidence="3" key="1">
    <citation type="submission" date="2022-06" db="EMBL/GenBank/DDBJ databases">
        <title>Genome Sequence of Candolleomyces eurysporus.</title>
        <authorList>
            <person name="Buettner E."/>
        </authorList>
    </citation>
    <scope>NUCLEOTIDE SEQUENCE</scope>
    <source>
        <strain evidence="3">VTCC 930004</strain>
    </source>
</reference>
<protein>
    <recommendedName>
        <fullName evidence="5">Ser-Thr-rich glycosyl-phosphatidyl-inositol-anchored membrane family-domain-containing protein</fullName>
    </recommendedName>
</protein>